<feature type="transmembrane region" description="Helical" evidence="1">
    <location>
        <begin position="20"/>
        <end position="46"/>
    </location>
</feature>
<organism evidence="2">
    <name type="scientific">Planktothricoides sp. SpSt-374</name>
    <dbReference type="NCBI Taxonomy" id="2282167"/>
    <lineage>
        <taxon>Bacteria</taxon>
        <taxon>Bacillati</taxon>
        <taxon>Cyanobacteriota</taxon>
        <taxon>Cyanophyceae</taxon>
        <taxon>Oscillatoriophycideae</taxon>
        <taxon>Oscillatoriales</taxon>
        <taxon>Oscillatoriaceae</taxon>
        <taxon>Planktothricoides</taxon>
    </lineage>
</organism>
<keyword evidence="1" id="KW-0472">Membrane</keyword>
<evidence type="ECO:0000256" key="1">
    <source>
        <dbReference type="SAM" id="Phobius"/>
    </source>
</evidence>
<proteinExistence type="predicted"/>
<gene>
    <name evidence="2" type="ORF">ENR15_11910</name>
</gene>
<evidence type="ECO:0000313" key="2">
    <source>
        <dbReference type="EMBL" id="HGG01323.1"/>
    </source>
</evidence>
<dbReference type="EMBL" id="DSPX01000122">
    <property type="protein sequence ID" value="HGG01323.1"/>
    <property type="molecule type" value="Genomic_DNA"/>
</dbReference>
<comment type="caution">
    <text evidence="2">The sequence shown here is derived from an EMBL/GenBank/DDBJ whole genome shotgun (WGS) entry which is preliminary data.</text>
</comment>
<dbReference type="PANTHER" id="PTHR14136">
    <property type="entry name" value="BTB_POZ DOMAIN-CONTAINING PROTEIN KCTD9"/>
    <property type="match status" value="1"/>
</dbReference>
<sequence length="491" mass="52774">MQTKNLDWLKIGEYVSLAGAVAGSVAAVAFGQIVYPAVLLFLSLWLNLINRHREEAINQQRILKAIIQLDHSLGDISQSLTSQVGDFSAKIGEIQENTKSDALAAAFGTSISSLLDSPLAVVEKLQQQMSAVAQTIAPVPNQLETLKNELSHQSEFLENLDSLQQTIAELNRKLEDPTFFPPKTNAEITNSRDEMPWMGQDLAQAIAPVEEPIPAQWQNSVPSSPSTVDYTAQFAPTWSDRPEDQPYTKVEITPELQQTTPPFYPEDPLEREELWPEYQPSPQDFAPQTSQVMWQTATPSPQNIPSQSSNLDLSQANLIGVNLTQANLAGAMLAGSDLSGTDLSGADLSRADLSEANLEGANLDRANLEGANLEGAYLNQANLSGAQLRGANLSRAHLAGANLSSANLSYLNLSAANLSQSILAASDLTESHLVSANLSYANLSYANLEAANLTYADLTGADLTGAHLGEGNRRALFTGAILPDGSQSPRQ</sequence>
<dbReference type="InterPro" id="IPR001646">
    <property type="entry name" value="5peptide_repeat"/>
</dbReference>
<reference evidence="2" key="1">
    <citation type="journal article" date="2020" name="mSystems">
        <title>Genome- and Community-Level Interaction Insights into Carbon Utilization and Element Cycling Functions of Hydrothermarchaeota in Hydrothermal Sediment.</title>
        <authorList>
            <person name="Zhou Z."/>
            <person name="Liu Y."/>
            <person name="Xu W."/>
            <person name="Pan J."/>
            <person name="Luo Z.H."/>
            <person name="Li M."/>
        </authorList>
    </citation>
    <scope>NUCLEOTIDE SEQUENCE [LARGE SCALE GENOMIC DNA]</scope>
    <source>
        <strain evidence="2">SpSt-374</strain>
    </source>
</reference>
<keyword evidence="1" id="KW-1133">Transmembrane helix</keyword>
<dbReference type="InterPro" id="IPR051082">
    <property type="entry name" value="Pentapeptide-BTB/POZ_domain"/>
</dbReference>
<dbReference type="Pfam" id="PF00805">
    <property type="entry name" value="Pentapeptide"/>
    <property type="match status" value="3"/>
</dbReference>
<dbReference type="SUPFAM" id="SSF141571">
    <property type="entry name" value="Pentapeptide repeat-like"/>
    <property type="match status" value="1"/>
</dbReference>
<keyword evidence="1" id="KW-0812">Transmembrane</keyword>
<accession>A0A7C3ZK98</accession>
<dbReference type="AlphaFoldDB" id="A0A7C3ZK98"/>
<name>A0A7C3ZK98_9CYAN</name>
<dbReference type="PANTHER" id="PTHR14136:SF17">
    <property type="entry name" value="BTB_POZ DOMAIN-CONTAINING PROTEIN KCTD9"/>
    <property type="match status" value="1"/>
</dbReference>
<dbReference type="Gene3D" id="2.160.20.80">
    <property type="entry name" value="E3 ubiquitin-protein ligase SopA"/>
    <property type="match status" value="2"/>
</dbReference>
<protein>
    <submittedName>
        <fullName evidence="2">Pentapeptide repeat-containing protein</fullName>
    </submittedName>
</protein>